<feature type="signal peptide" evidence="2">
    <location>
        <begin position="1"/>
        <end position="26"/>
    </location>
</feature>
<dbReference type="GO" id="GO:0008233">
    <property type="term" value="F:peptidase activity"/>
    <property type="evidence" value="ECO:0007669"/>
    <property type="project" value="InterPro"/>
</dbReference>
<protein>
    <submittedName>
        <fullName evidence="4">M15 family metallopeptidase</fullName>
    </submittedName>
</protein>
<evidence type="ECO:0000313" key="4">
    <source>
        <dbReference type="EMBL" id="HIW94550.1"/>
    </source>
</evidence>
<reference evidence="4" key="1">
    <citation type="journal article" date="2021" name="PeerJ">
        <title>Extensive microbial diversity within the chicken gut microbiome revealed by metagenomics and culture.</title>
        <authorList>
            <person name="Gilroy R."/>
            <person name="Ravi A."/>
            <person name="Getino M."/>
            <person name="Pursley I."/>
            <person name="Horton D.L."/>
            <person name="Alikhan N.F."/>
            <person name="Baker D."/>
            <person name="Gharbi K."/>
            <person name="Hall N."/>
            <person name="Watson M."/>
            <person name="Adriaenssens E.M."/>
            <person name="Foster-Nyarko E."/>
            <person name="Jarju S."/>
            <person name="Secka A."/>
            <person name="Antonio M."/>
            <person name="Oren A."/>
            <person name="Chaudhuri R.R."/>
            <person name="La Ragione R."/>
            <person name="Hildebrand F."/>
            <person name="Pallen M.J."/>
        </authorList>
    </citation>
    <scope>NUCLEOTIDE SEQUENCE</scope>
    <source>
        <strain evidence="4">ChiGjej6B6-1540</strain>
    </source>
</reference>
<dbReference type="Gene3D" id="3.30.1380.10">
    <property type="match status" value="1"/>
</dbReference>
<evidence type="ECO:0000256" key="1">
    <source>
        <dbReference type="ARBA" id="ARBA00022737"/>
    </source>
</evidence>
<comment type="caution">
    <text evidence="4">The sequence shown here is derived from an EMBL/GenBank/DDBJ whole genome shotgun (WGS) entry which is preliminary data.</text>
</comment>
<sequence>MHVWKKRLALGVALGMSLSLLPPVSAASYADLDYSHWAYSSMDRARQLGILQGVGGNKMDPSGTLNWGQFLTLLSRTAAHTQYEANARQYAWDVAGYMTALETGLLRPEDGLPADPNRLSDAISRQDAAILLANALPDEEEEEAEDSFDWWLGFDQPQTAKEPEEAFSDWEEMDQLHQEAVAKLYRMGIVSGKSDGSFGCADTIQRADGTVLLMRVLEELDGAQYGDEVSLTVHLVDQSGNRLAPDLTVTGSIGSYFTSYHVEDDLPDDYTTADYVSLPFSIASTDTTVVCRPKTEFERQESAFWDLVEQGLASEEDYWKQDFWLIAQGGNSRKHELLFDDASKSRFANRQEAEANMVTITVPVWRLSNGKKVSGNASFSIHADIAEDVKEIFTEIYNDPEQFPICDVGGYSWRGDTATGEHNCGTAIDLNSNQNYQVRDGVAMVGSHWTPGSDPYSISPSGSVVRIFAEHGWSWGGDAWADSSDASTGYHDYMHFSYMGG</sequence>
<gene>
    <name evidence="4" type="ORF">H9868_08455</name>
</gene>
<dbReference type="InterPro" id="IPR009045">
    <property type="entry name" value="Zn_M74/Hedgehog-like"/>
</dbReference>
<evidence type="ECO:0000256" key="2">
    <source>
        <dbReference type="SAM" id="SignalP"/>
    </source>
</evidence>
<dbReference type="InterPro" id="IPR039561">
    <property type="entry name" value="Peptidase_M15C"/>
</dbReference>
<feature type="chain" id="PRO_5039327198" evidence="2">
    <location>
        <begin position="27"/>
        <end position="501"/>
    </location>
</feature>
<feature type="domain" description="SLH" evidence="3">
    <location>
        <begin position="164"/>
        <end position="227"/>
    </location>
</feature>
<dbReference type="AlphaFoldDB" id="A0A9D1RVY7"/>
<proteinExistence type="predicted"/>
<dbReference type="Proteomes" id="UP000824192">
    <property type="component" value="Unassembled WGS sequence"/>
</dbReference>
<dbReference type="SUPFAM" id="SSF55166">
    <property type="entry name" value="Hedgehog/DD-peptidase"/>
    <property type="match status" value="1"/>
</dbReference>
<dbReference type="InterPro" id="IPR001119">
    <property type="entry name" value="SLH_dom"/>
</dbReference>
<keyword evidence="1" id="KW-0677">Repeat</keyword>
<dbReference type="EMBL" id="DXGA01000180">
    <property type="protein sequence ID" value="HIW94550.1"/>
    <property type="molecule type" value="Genomic_DNA"/>
</dbReference>
<accession>A0A9D1RVY7</accession>
<evidence type="ECO:0000259" key="3">
    <source>
        <dbReference type="PROSITE" id="PS51272"/>
    </source>
</evidence>
<feature type="domain" description="SLH" evidence="3">
    <location>
        <begin position="25"/>
        <end position="88"/>
    </location>
</feature>
<reference evidence="4" key="2">
    <citation type="submission" date="2021-04" db="EMBL/GenBank/DDBJ databases">
        <authorList>
            <person name="Gilroy R."/>
        </authorList>
    </citation>
    <scope>NUCLEOTIDE SEQUENCE</scope>
    <source>
        <strain evidence="4">ChiGjej6B6-1540</strain>
    </source>
</reference>
<dbReference type="Pfam" id="PF00395">
    <property type="entry name" value="SLH"/>
    <property type="match status" value="1"/>
</dbReference>
<name>A0A9D1RVY7_9FIRM</name>
<dbReference type="PROSITE" id="PS51272">
    <property type="entry name" value="SLH"/>
    <property type="match status" value="2"/>
</dbReference>
<keyword evidence="2" id="KW-0732">Signal</keyword>
<evidence type="ECO:0000313" key="5">
    <source>
        <dbReference type="Proteomes" id="UP000824192"/>
    </source>
</evidence>
<organism evidence="4 5">
    <name type="scientific">Candidatus Flavonifractor merdipullorum</name>
    <dbReference type="NCBI Taxonomy" id="2838590"/>
    <lineage>
        <taxon>Bacteria</taxon>
        <taxon>Bacillati</taxon>
        <taxon>Bacillota</taxon>
        <taxon>Clostridia</taxon>
        <taxon>Eubacteriales</taxon>
        <taxon>Oscillospiraceae</taxon>
        <taxon>Flavonifractor</taxon>
    </lineage>
</organism>
<dbReference type="Pfam" id="PF13539">
    <property type="entry name" value="Peptidase_M15_4"/>
    <property type="match status" value="1"/>
</dbReference>